<reference evidence="1" key="1">
    <citation type="submission" date="2022-11" db="EMBL/GenBank/DDBJ databases">
        <title>Centuries of genome instability and evolution in soft-shell clam transmissible cancer (bioRxiv).</title>
        <authorList>
            <person name="Hart S.F.M."/>
            <person name="Yonemitsu M.A."/>
            <person name="Giersch R.M."/>
            <person name="Beal B.F."/>
            <person name="Arriagada G."/>
            <person name="Davis B.W."/>
            <person name="Ostrander E.A."/>
            <person name="Goff S.P."/>
            <person name="Metzger M.J."/>
        </authorList>
    </citation>
    <scope>NUCLEOTIDE SEQUENCE</scope>
    <source>
        <strain evidence="1">MELC-2E11</strain>
        <tissue evidence="1">Siphon/mantle</tissue>
    </source>
</reference>
<keyword evidence="2" id="KW-1185">Reference proteome</keyword>
<sequence>MATTLTPTMLTIRRDIRLPADVEFTQNHVKISNTALDSSSSHVRELKDQILHAHWVARDHFWWSVVDKTGENKVFLHDNLKAYQGRSSPKWAVNLKREI</sequence>
<name>A0ABY7E748_MYAAR</name>
<accession>A0ABY7E748</accession>
<dbReference type="EMBL" id="CP111016">
    <property type="protein sequence ID" value="WAR04602.1"/>
    <property type="molecule type" value="Genomic_DNA"/>
</dbReference>
<evidence type="ECO:0000313" key="2">
    <source>
        <dbReference type="Proteomes" id="UP001164746"/>
    </source>
</evidence>
<proteinExistence type="predicted"/>
<protein>
    <submittedName>
        <fullName evidence="1">Uncharacterized protein</fullName>
    </submittedName>
</protein>
<gene>
    <name evidence="1" type="ORF">MAR_019971</name>
</gene>
<evidence type="ECO:0000313" key="1">
    <source>
        <dbReference type="EMBL" id="WAR04602.1"/>
    </source>
</evidence>
<organism evidence="1 2">
    <name type="scientific">Mya arenaria</name>
    <name type="common">Soft-shell clam</name>
    <dbReference type="NCBI Taxonomy" id="6604"/>
    <lineage>
        <taxon>Eukaryota</taxon>
        <taxon>Metazoa</taxon>
        <taxon>Spiralia</taxon>
        <taxon>Lophotrochozoa</taxon>
        <taxon>Mollusca</taxon>
        <taxon>Bivalvia</taxon>
        <taxon>Autobranchia</taxon>
        <taxon>Heteroconchia</taxon>
        <taxon>Euheterodonta</taxon>
        <taxon>Imparidentia</taxon>
        <taxon>Neoheterodontei</taxon>
        <taxon>Myida</taxon>
        <taxon>Myoidea</taxon>
        <taxon>Myidae</taxon>
        <taxon>Mya</taxon>
    </lineage>
</organism>
<dbReference type="Proteomes" id="UP001164746">
    <property type="component" value="Chromosome 5"/>
</dbReference>